<dbReference type="GO" id="GO:0103068">
    <property type="term" value="F:leukotriene C4 gamma-glutamyl transferase activity"/>
    <property type="evidence" value="ECO:0007669"/>
    <property type="project" value="UniProtKB-EC"/>
</dbReference>
<dbReference type="PROSITE" id="PS51257">
    <property type="entry name" value="PROKAR_LIPOPROTEIN"/>
    <property type="match status" value="1"/>
</dbReference>
<comment type="subunit">
    <text evidence="9">This enzyme consists of two polypeptide chains, which are synthesized in precursor form from a single polypeptide.</text>
</comment>
<dbReference type="PROSITE" id="PS00462">
    <property type="entry name" value="G_GLU_TRANSPEPTIDASE"/>
    <property type="match status" value="1"/>
</dbReference>
<comment type="PTM">
    <text evidence="9">Cleaved by autocatalysis into a large and a small subunit.</text>
</comment>
<evidence type="ECO:0000256" key="3">
    <source>
        <dbReference type="ARBA" id="ARBA00009381"/>
    </source>
</evidence>
<keyword evidence="6 9" id="KW-0865">Zymogen</keyword>
<evidence type="ECO:0000256" key="11">
    <source>
        <dbReference type="SAM" id="SignalP"/>
    </source>
</evidence>
<dbReference type="InterPro" id="IPR029055">
    <property type="entry name" value="Ntn_hydrolases_N"/>
</dbReference>
<dbReference type="PRINTS" id="PR01210">
    <property type="entry name" value="GGTRANSPTASE"/>
</dbReference>
<keyword evidence="7 9" id="KW-0012">Acyltransferase</keyword>
<comment type="catalytic activity">
    <reaction evidence="8 9">
        <text>an N-terminal (5-L-glutamyl)-[peptide] + an alpha-amino acid = 5-L-glutamyl amino acid + an N-terminal L-alpha-aminoacyl-[peptide]</text>
        <dbReference type="Rhea" id="RHEA:23904"/>
        <dbReference type="Rhea" id="RHEA-COMP:9780"/>
        <dbReference type="Rhea" id="RHEA-COMP:9795"/>
        <dbReference type="ChEBI" id="CHEBI:77644"/>
        <dbReference type="ChEBI" id="CHEBI:78597"/>
        <dbReference type="ChEBI" id="CHEBI:78599"/>
        <dbReference type="ChEBI" id="CHEBI:78608"/>
        <dbReference type="EC" id="2.3.2.2"/>
    </reaction>
</comment>
<evidence type="ECO:0000256" key="2">
    <source>
        <dbReference type="ARBA" id="ARBA00001089"/>
    </source>
</evidence>
<dbReference type="EC" id="2.3.2.2" evidence="9"/>
<dbReference type="Proteomes" id="UP000614200">
    <property type="component" value="Unassembled WGS sequence"/>
</dbReference>
<dbReference type="InterPro" id="IPR043138">
    <property type="entry name" value="GGT_lsub"/>
</dbReference>
<keyword evidence="9" id="KW-0317">Glutathione biosynthesis</keyword>
<dbReference type="Pfam" id="PF01019">
    <property type="entry name" value="G_glu_transpept"/>
    <property type="match status" value="1"/>
</dbReference>
<sequence length="613" mass="65861">MKMTKSIIAFMLVVLLLVGCAAPATQTPAAQEPVGDSTASNAPAEEKTDASTAEEAYTSLDDFVLFDAEGVLTKTGRDAKGTTGVVSSGKYEASKIGKEIMEKGGNAVDAAVAVGFALGLAEPNSSGLGGGGFMTLRTEDGQTFFIDFRERAPMAATPDMWQSYTDADGKSHVIGDQNKEGGKSVGIPGNVAGLLYALDNYGTMSRAEILTPIIELAKKGVTVTPTLSNDMKNNYDKLLLYSESGDIFLKEIDGIKYPYEIGENFKNPEYAKALELIMDQGTDVFYKGEMAEAIVASVNKYGGLFTMEDMANYQVEVVEPVKGTYRGYEIVSSPTPSSGGTIVLEILNILENFDLPSMADNSAEELHLFSEAFKLAYADRGQYMGDPKFVEVPLKGLMSKKYAKKLADKIDLKVSTENVLPDDPWMFEHEDTTHYSVADNKGNIVAVTQTVNYIFGSKVAVPGYGFVMNDEMADFVTQPDHPNSIAGGKTPLSSMTPTIVLKDGKPFAVLGTPGGTTIISTVAQIISNLVDHDMGMQEAIDAPRIKGYNKNTITLETRISADVIAELEAMGHVVKPSEEWNRSFGSVNAVKYLEDGTLDGGADPRRDGKALGY</sequence>
<feature type="signal peptide" evidence="11">
    <location>
        <begin position="1"/>
        <end position="21"/>
    </location>
</feature>
<evidence type="ECO:0000256" key="8">
    <source>
        <dbReference type="ARBA" id="ARBA00047417"/>
    </source>
</evidence>
<evidence type="ECO:0000256" key="9">
    <source>
        <dbReference type="RuleBase" id="RU368036"/>
    </source>
</evidence>
<gene>
    <name evidence="12" type="primary">ggt</name>
    <name evidence="12" type="ORF">ISU02_21245</name>
</gene>
<dbReference type="EC" id="3.4.19.13" evidence="9"/>
<comment type="caution">
    <text evidence="12">The sequence shown here is derived from an EMBL/GenBank/DDBJ whole genome shotgun (WGS) entry which is preliminary data.</text>
</comment>
<dbReference type="SUPFAM" id="SSF56235">
    <property type="entry name" value="N-terminal nucleophile aminohydrolases (Ntn hydrolases)"/>
    <property type="match status" value="1"/>
</dbReference>
<keyword evidence="11" id="KW-0732">Signal</keyword>
<evidence type="ECO:0000256" key="1">
    <source>
        <dbReference type="ARBA" id="ARBA00001049"/>
    </source>
</evidence>
<dbReference type="EMBL" id="JADKNH010000018">
    <property type="protein sequence ID" value="MBF4695628.1"/>
    <property type="molecule type" value="Genomic_DNA"/>
</dbReference>
<keyword evidence="4 9" id="KW-0808">Transferase</keyword>
<evidence type="ECO:0000313" key="13">
    <source>
        <dbReference type="Proteomes" id="UP000614200"/>
    </source>
</evidence>
<dbReference type="Gene3D" id="3.60.20.40">
    <property type="match status" value="1"/>
</dbReference>
<dbReference type="Gene3D" id="1.10.246.130">
    <property type="match status" value="1"/>
</dbReference>
<keyword evidence="13" id="KW-1185">Reference proteome</keyword>
<comment type="pathway">
    <text evidence="9">Sulfur metabolism; glutathione metabolism.</text>
</comment>
<dbReference type="InterPro" id="IPR000101">
    <property type="entry name" value="GGT_peptidase"/>
</dbReference>
<evidence type="ECO:0000256" key="6">
    <source>
        <dbReference type="ARBA" id="ARBA00023145"/>
    </source>
</evidence>
<dbReference type="InterPro" id="IPR043137">
    <property type="entry name" value="GGT_ssub_C"/>
</dbReference>
<name>A0ABR9ZZL9_9FIRM</name>
<dbReference type="RefSeq" id="WP_194703867.1">
    <property type="nucleotide sequence ID" value="NZ_JADKNH010000018.1"/>
</dbReference>
<feature type="region of interest" description="Disordered" evidence="10">
    <location>
        <begin position="27"/>
        <end position="53"/>
    </location>
</feature>
<dbReference type="PANTHER" id="PTHR43199">
    <property type="entry name" value="GLUTATHIONE HYDROLASE"/>
    <property type="match status" value="1"/>
</dbReference>
<keyword evidence="5 9" id="KW-0378">Hydrolase</keyword>
<organism evidence="12 13">
    <name type="scientific">Fusibacter ferrireducens</name>
    <dbReference type="NCBI Taxonomy" id="2785058"/>
    <lineage>
        <taxon>Bacteria</taxon>
        <taxon>Bacillati</taxon>
        <taxon>Bacillota</taxon>
        <taxon>Clostridia</taxon>
        <taxon>Eubacteriales</taxon>
        <taxon>Eubacteriales Family XII. Incertae Sedis</taxon>
        <taxon>Fusibacter</taxon>
    </lineage>
</organism>
<comment type="catalytic activity">
    <reaction evidence="1 9">
        <text>an S-substituted glutathione + H2O = an S-substituted L-cysteinylglycine + L-glutamate</text>
        <dbReference type="Rhea" id="RHEA:59468"/>
        <dbReference type="ChEBI" id="CHEBI:15377"/>
        <dbReference type="ChEBI" id="CHEBI:29985"/>
        <dbReference type="ChEBI" id="CHEBI:90779"/>
        <dbReference type="ChEBI" id="CHEBI:143103"/>
        <dbReference type="EC" id="3.4.19.13"/>
    </reaction>
</comment>
<evidence type="ECO:0000256" key="5">
    <source>
        <dbReference type="ARBA" id="ARBA00022801"/>
    </source>
</evidence>
<dbReference type="PANTHER" id="PTHR43199:SF1">
    <property type="entry name" value="GLUTATHIONE HYDROLASE PROENZYME"/>
    <property type="match status" value="1"/>
</dbReference>
<dbReference type="InterPro" id="IPR051792">
    <property type="entry name" value="GGT_bact"/>
</dbReference>
<evidence type="ECO:0000256" key="10">
    <source>
        <dbReference type="SAM" id="MobiDB-lite"/>
    </source>
</evidence>
<evidence type="ECO:0000313" key="12">
    <source>
        <dbReference type="EMBL" id="MBF4695628.1"/>
    </source>
</evidence>
<dbReference type="NCBIfam" id="TIGR00066">
    <property type="entry name" value="g_glut_trans"/>
    <property type="match status" value="1"/>
</dbReference>
<evidence type="ECO:0000256" key="4">
    <source>
        <dbReference type="ARBA" id="ARBA00022679"/>
    </source>
</evidence>
<dbReference type="InterPro" id="IPR055262">
    <property type="entry name" value="GGT_CS"/>
</dbReference>
<comment type="catalytic activity">
    <reaction evidence="2 9">
        <text>glutathione + H2O = L-cysteinylglycine + L-glutamate</text>
        <dbReference type="Rhea" id="RHEA:28807"/>
        <dbReference type="ChEBI" id="CHEBI:15377"/>
        <dbReference type="ChEBI" id="CHEBI:29985"/>
        <dbReference type="ChEBI" id="CHEBI:57925"/>
        <dbReference type="ChEBI" id="CHEBI:61694"/>
        <dbReference type="EC" id="3.4.19.13"/>
    </reaction>
</comment>
<proteinExistence type="inferred from homology"/>
<accession>A0ABR9ZZL9</accession>
<reference evidence="12 13" key="1">
    <citation type="submission" date="2020-11" db="EMBL/GenBank/DDBJ databases">
        <title>Fusibacter basophilias sp. nov.</title>
        <authorList>
            <person name="Qiu D."/>
        </authorList>
    </citation>
    <scope>NUCLEOTIDE SEQUENCE [LARGE SCALE GENOMIC DNA]</scope>
    <source>
        <strain evidence="12 13">Q10-2</strain>
    </source>
</reference>
<comment type="similarity">
    <text evidence="3 9">Belongs to the gamma-glutamyltransferase family.</text>
</comment>
<feature type="chain" id="PRO_5046662705" description="Glutathione hydrolase proenzyme" evidence="11">
    <location>
        <begin position="22"/>
        <end position="613"/>
    </location>
</feature>
<evidence type="ECO:0000256" key="7">
    <source>
        <dbReference type="ARBA" id="ARBA00023315"/>
    </source>
</evidence>
<protein>
    <recommendedName>
        <fullName evidence="9">Glutathione hydrolase proenzyme</fullName>
        <ecNumber evidence="9">2.3.2.2</ecNumber>
        <ecNumber evidence="9">3.4.19.13</ecNumber>
    </recommendedName>
    <component>
        <recommendedName>
            <fullName evidence="9">Glutathione hydrolase large chain</fullName>
        </recommendedName>
    </component>
    <component>
        <recommendedName>
            <fullName evidence="9">Glutathione hydrolase small chain</fullName>
        </recommendedName>
    </component>
</protein>